<gene>
    <name evidence="4" type="ORF">SAMN05192532_104140</name>
</gene>
<dbReference type="CDD" id="cd04622">
    <property type="entry name" value="CBS_pair_HRP1_like"/>
    <property type="match status" value="1"/>
</dbReference>
<dbReference type="AlphaFoldDB" id="A0A1I2DL60"/>
<dbReference type="RefSeq" id="WP_091661334.1">
    <property type="nucleotide sequence ID" value="NZ_FONT01000004.1"/>
</dbReference>
<keyword evidence="5" id="KW-1185">Reference proteome</keyword>
<dbReference type="Pfam" id="PF00571">
    <property type="entry name" value="CBS"/>
    <property type="match status" value="2"/>
</dbReference>
<dbReference type="PANTHER" id="PTHR43080:SF2">
    <property type="entry name" value="CBS DOMAIN-CONTAINING PROTEIN"/>
    <property type="match status" value="1"/>
</dbReference>
<dbReference type="PROSITE" id="PS51371">
    <property type="entry name" value="CBS"/>
    <property type="match status" value="2"/>
</dbReference>
<dbReference type="InterPro" id="IPR046342">
    <property type="entry name" value="CBS_dom_sf"/>
</dbReference>
<accession>A0A1I2DL60</accession>
<dbReference type="SMART" id="SM00116">
    <property type="entry name" value="CBS"/>
    <property type="match status" value="2"/>
</dbReference>
<dbReference type="InterPro" id="IPR051257">
    <property type="entry name" value="Diverse_CBS-Domain"/>
</dbReference>
<protein>
    <submittedName>
        <fullName evidence="4">CBS domain-containing protein</fullName>
    </submittedName>
</protein>
<evidence type="ECO:0000313" key="5">
    <source>
        <dbReference type="Proteomes" id="UP000199516"/>
    </source>
</evidence>
<dbReference type="STRING" id="930128.SAMN05192532_104140"/>
<evidence type="ECO:0000256" key="2">
    <source>
        <dbReference type="PROSITE-ProRule" id="PRU00703"/>
    </source>
</evidence>
<sequence>MATLQDVMTPMVEHCSPSDDMNSLAKTMYENDVGFLPIMEDDQLVGCVTDRDIVIKGLSKERPAQDVKAESIMQEKVITGYPEMTVEEASRLMQDHQIKRLVVMEAQKPKGIVSLGDMALSKHAGQAAGNALSEVSKQHPH</sequence>
<dbReference type="Proteomes" id="UP000199516">
    <property type="component" value="Unassembled WGS sequence"/>
</dbReference>
<dbReference type="OrthoDB" id="9802114at2"/>
<evidence type="ECO:0000256" key="1">
    <source>
        <dbReference type="ARBA" id="ARBA00023122"/>
    </source>
</evidence>
<keyword evidence="1 2" id="KW-0129">CBS domain</keyword>
<evidence type="ECO:0000259" key="3">
    <source>
        <dbReference type="PROSITE" id="PS51371"/>
    </source>
</evidence>
<proteinExistence type="predicted"/>
<dbReference type="PANTHER" id="PTHR43080">
    <property type="entry name" value="CBS DOMAIN-CONTAINING PROTEIN CBSX3, MITOCHONDRIAL"/>
    <property type="match status" value="1"/>
</dbReference>
<name>A0A1I2DL60_9BACI</name>
<feature type="domain" description="CBS" evidence="3">
    <location>
        <begin position="73"/>
        <end position="128"/>
    </location>
</feature>
<dbReference type="SUPFAM" id="SSF54631">
    <property type="entry name" value="CBS-domain pair"/>
    <property type="match status" value="1"/>
</dbReference>
<dbReference type="Gene3D" id="3.10.580.10">
    <property type="entry name" value="CBS-domain"/>
    <property type="match status" value="1"/>
</dbReference>
<dbReference type="EMBL" id="FONT01000004">
    <property type="protein sequence ID" value="SFE81187.1"/>
    <property type="molecule type" value="Genomic_DNA"/>
</dbReference>
<reference evidence="4 5" key="1">
    <citation type="submission" date="2016-10" db="EMBL/GenBank/DDBJ databases">
        <authorList>
            <person name="de Groot N.N."/>
        </authorList>
    </citation>
    <scope>NUCLEOTIDE SEQUENCE [LARGE SCALE GENOMIC DNA]</scope>
    <source>
        <strain evidence="4 5">DSM 23995</strain>
    </source>
</reference>
<feature type="domain" description="CBS" evidence="3">
    <location>
        <begin position="8"/>
        <end position="64"/>
    </location>
</feature>
<dbReference type="InterPro" id="IPR000644">
    <property type="entry name" value="CBS_dom"/>
</dbReference>
<organism evidence="4 5">
    <name type="scientific">Alteribacillus iranensis</name>
    <dbReference type="NCBI Taxonomy" id="930128"/>
    <lineage>
        <taxon>Bacteria</taxon>
        <taxon>Bacillati</taxon>
        <taxon>Bacillota</taxon>
        <taxon>Bacilli</taxon>
        <taxon>Bacillales</taxon>
        <taxon>Bacillaceae</taxon>
        <taxon>Alteribacillus</taxon>
    </lineage>
</organism>
<evidence type="ECO:0000313" key="4">
    <source>
        <dbReference type="EMBL" id="SFE81187.1"/>
    </source>
</evidence>